<accession>A0A1G6UDY7</accession>
<sequence length="431" mass="47242">MSKPIDEGQAKGPTRRRLLQAAIGAAAGSGALTGFPTIWAQNIRDITLQHAGPPVTAIPQIAEQAGKDLGFTVRMQASENADLLNRFLSQSSAIDVADVSITFLKYLVGRNVLQTIPVSKLKYWDQTIPVFTKGEYPDGRKASTEGLAPYGVLYATTEEGKAFAPGPTAWVTGMPSVTNADTLGIRPDLTGRPITSWADLLDPAFKGKAALQDQPTIGIIDVAMAVQARGSMAYGNKGNMTRAEIDKTIALMMEIKRSGQFRSFWTTFDQSVNLMASGEVVIQSMWSPAVSAVRTRGIPCTFQPLKEGYRGWGYNLGLMKHLTGLKRDCAIEYANWYASGFQGAFIARQGYYSAQPETVRKVLTPAEWDYWYDGKPAATDLPDPFGKPAIKPGEVRDGGAFWQRMGNIAVWNSVMDEDRYLTRKWNEFITS</sequence>
<name>A0A1G6UDY7_9PROT</name>
<gene>
    <name evidence="2" type="ORF">SAMN04487779_1007120</name>
</gene>
<keyword evidence="1" id="KW-0732">Signal</keyword>
<evidence type="ECO:0000313" key="2">
    <source>
        <dbReference type="EMBL" id="SDD38916.1"/>
    </source>
</evidence>
<dbReference type="STRING" id="938405.SAMN02927895_00073"/>
<proteinExistence type="predicted"/>
<dbReference type="InterPro" id="IPR006059">
    <property type="entry name" value="SBP"/>
</dbReference>
<dbReference type="SUPFAM" id="SSF53850">
    <property type="entry name" value="Periplasmic binding protein-like II"/>
    <property type="match status" value="1"/>
</dbReference>
<protein>
    <submittedName>
        <fullName evidence="2">Putative spermidine/putrescine transport system substrate-binding protein</fullName>
    </submittedName>
</protein>
<dbReference type="Pfam" id="PF13416">
    <property type="entry name" value="SBP_bac_8"/>
    <property type="match status" value="1"/>
</dbReference>
<evidence type="ECO:0000313" key="3">
    <source>
        <dbReference type="Proteomes" id="UP000198925"/>
    </source>
</evidence>
<dbReference type="Proteomes" id="UP000198925">
    <property type="component" value="Unassembled WGS sequence"/>
</dbReference>
<dbReference type="EMBL" id="FMZX01000007">
    <property type="protein sequence ID" value="SDD38916.1"/>
    <property type="molecule type" value="Genomic_DNA"/>
</dbReference>
<dbReference type="Gene3D" id="3.40.190.10">
    <property type="entry name" value="Periplasmic binding protein-like II"/>
    <property type="match status" value="1"/>
</dbReference>
<reference evidence="2 3" key="1">
    <citation type="submission" date="2016-10" db="EMBL/GenBank/DDBJ databases">
        <authorList>
            <person name="de Groot N.N."/>
        </authorList>
    </citation>
    <scope>NUCLEOTIDE SEQUENCE [LARGE SCALE GENOMIC DNA]</scope>
    <source>
        <strain evidence="2 3">CPCC 100156</strain>
    </source>
</reference>
<dbReference type="InterPro" id="IPR006311">
    <property type="entry name" value="TAT_signal"/>
</dbReference>
<evidence type="ECO:0000256" key="1">
    <source>
        <dbReference type="ARBA" id="ARBA00022729"/>
    </source>
</evidence>
<dbReference type="RefSeq" id="WP_090663696.1">
    <property type="nucleotide sequence ID" value="NZ_FMZX01000007.1"/>
</dbReference>
<dbReference type="AlphaFoldDB" id="A0A1G6UDY7"/>
<dbReference type="PANTHER" id="PTHR30222">
    <property type="entry name" value="SPERMIDINE/PUTRESCINE-BINDING PERIPLASMIC PROTEIN"/>
    <property type="match status" value="1"/>
</dbReference>
<dbReference type="PANTHER" id="PTHR30222:SF17">
    <property type="entry name" value="SPERMIDINE_PUTRESCINE-BINDING PERIPLASMIC PROTEIN"/>
    <property type="match status" value="1"/>
</dbReference>
<organism evidence="2 3">
    <name type="scientific">Belnapia rosea</name>
    <dbReference type="NCBI Taxonomy" id="938405"/>
    <lineage>
        <taxon>Bacteria</taxon>
        <taxon>Pseudomonadati</taxon>
        <taxon>Pseudomonadota</taxon>
        <taxon>Alphaproteobacteria</taxon>
        <taxon>Acetobacterales</taxon>
        <taxon>Roseomonadaceae</taxon>
        <taxon>Belnapia</taxon>
    </lineage>
</organism>
<dbReference type="PROSITE" id="PS51318">
    <property type="entry name" value="TAT"/>
    <property type="match status" value="1"/>
</dbReference>
<keyword evidence="3" id="KW-1185">Reference proteome</keyword>